<dbReference type="RefSeq" id="WP_380568636.1">
    <property type="nucleotide sequence ID" value="NZ_JBEUKS010000019.1"/>
</dbReference>
<accession>A0ABV6XZP4</accession>
<name>A0ABV6XZP4_9ACTN</name>
<comment type="caution">
    <text evidence="2">The sequence shown here is derived from an EMBL/GenBank/DDBJ whole genome shotgun (WGS) entry which is preliminary data.</text>
</comment>
<reference evidence="2 3" key="1">
    <citation type="submission" date="2024-06" db="EMBL/GenBank/DDBJ databases">
        <authorList>
            <person name="Lee S.D."/>
        </authorList>
    </citation>
    <scope>NUCLEOTIDE SEQUENCE [LARGE SCALE GENOMIC DNA]</scope>
    <source>
        <strain evidence="2 3">N1-10</strain>
    </source>
</reference>
<gene>
    <name evidence="2" type="ORF">ABUW04_36415</name>
</gene>
<keyword evidence="1" id="KW-1133">Transmembrane helix</keyword>
<protein>
    <submittedName>
        <fullName evidence="2">Alkaline shock response membrane anchor protein AmaP</fullName>
    </submittedName>
</protein>
<keyword evidence="1" id="KW-0812">Transmembrane</keyword>
<evidence type="ECO:0000313" key="3">
    <source>
        <dbReference type="Proteomes" id="UP001592581"/>
    </source>
</evidence>
<proteinExistence type="predicted"/>
<keyword evidence="1" id="KW-0472">Membrane</keyword>
<feature type="transmembrane region" description="Helical" evidence="1">
    <location>
        <begin position="67"/>
        <end position="88"/>
    </location>
</feature>
<organism evidence="2 3">
    <name type="scientific">Streptacidiphilus jeojiensis</name>
    <dbReference type="NCBI Taxonomy" id="3229225"/>
    <lineage>
        <taxon>Bacteria</taxon>
        <taxon>Bacillati</taxon>
        <taxon>Actinomycetota</taxon>
        <taxon>Actinomycetes</taxon>
        <taxon>Kitasatosporales</taxon>
        <taxon>Streptomycetaceae</taxon>
        <taxon>Streptacidiphilus</taxon>
    </lineage>
</organism>
<evidence type="ECO:0000256" key="1">
    <source>
        <dbReference type="SAM" id="Phobius"/>
    </source>
</evidence>
<sequence>MSRTAVNRTLLALVGLVLLAGGLLLLAGGLDLNHRWHLGLPSDWTVTDPHHAVLDPADRVRWRGDGWWWPSVFAALGVVALLSLWWLLAQLRTGTADRVAVPAAADVPVRLRGGALAQAVADGAEQIPGVSRARVRILGRARRPRARIALTLAPGAAPGPVLHEFAAGPLGDARRTTGVALPAEARVRVESGSVPRVQ</sequence>
<dbReference type="EMBL" id="JBEUKS010000019">
    <property type="protein sequence ID" value="MFC1443734.1"/>
    <property type="molecule type" value="Genomic_DNA"/>
</dbReference>
<dbReference type="Proteomes" id="UP001592581">
    <property type="component" value="Unassembled WGS sequence"/>
</dbReference>
<evidence type="ECO:0000313" key="2">
    <source>
        <dbReference type="EMBL" id="MFC1443734.1"/>
    </source>
</evidence>
<keyword evidence="3" id="KW-1185">Reference proteome</keyword>